<proteinExistence type="inferred from homology"/>
<dbReference type="GO" id="GO:0016616">
    <property type="term" value="F:oxidoreductase activity, acting on the CH-OH group of donors, NAD or NADP as acceptor"/>
    <property type="evidence" value="ECO:0007669"/>
    <property type="project" value="UniProtKB-ARBA"/>
</dbReference>
<sequence length="169" mass="18600">GGERCDGGPVSPGPLSQLVLLQVQVTFYLVGGGHDPGDLPYPLQLRYIECRHSDVLRAAGMMQKSGTASEKQLSLTPTKDPAVIRIAEAHQRTPVQVLLRHLLQLGISAIPKSSTPERIRQNFQIFDFELNEEEMAELNALDKGVSGRIFGVSQVLKGCERHPEFPFTL</sequence>
<dbReference type="InterPro" id="IPR020471">
    <property type="entry name" value="AKR"/>
</dbReference>
<dbReference type="InterPro" id="IPR036812">
    <property type="entry name" value="NAD(P)_OxRdtase_dom_sf"/>
</dbReference>
<reference evidence="5" key="1">
    <citation type="submission" date="2015-11" db="EMBL/GenBank/DDBJ databases">
        <title>De novo transcriptome assembly of four potential Pierce s Disease insect vectors from Arizona vineyards.</title>
        <authorList>
            <person name="Tassone E.E."/>
        </authorList>
    </citation>
    <scope>NUCLEOTIDE SEQUENCE</scope>
</reference>
<dbReference type="EMBL" id="GEBQ01022393">
    <property type="protein sequence ID" value="JAT17584.1"/>
    <property type="molecule type" value="Transcribed_RNA"/>
</dbReference>
<evidence type="ECO:0000259" key="4">
    <source>
        <dbReference type="Pfam" id="PF00248"/>
    </source>
</evidence>
<name>A0A1B6L223_9HEMI</name>
<keyword evidence="3" id="KW-0560">Oxidoreductase</keyword>
<dbReference type="AlphaFoldDB" id="A0A1B6L223"/>
<organism evidence="5">
    <name type="scientific">Graphocephala atropunctata</name>
    <dbReference type="NCBI Taxonomy" id="36148"/>
    <lineage>
        <taxon>Eukaryota</taxon>
        <taxon>Metazoa</taxon>
        <taxon>Ecdysozoa</taxon>
        <taxon>Arthropoda</taxon>
        <taxon>Hexapoda</taxon>
        <taxon>Insecta</taxon>
        <taxon>Pterygota</taxon>
        <taxon>Neoptera</taxon>
        <taxon>Paraneoptera</taxon>
        <taxon>Hemiptera</taxon>
        <taxon>Auchenorrhyncha</taxon>
        <taxon>Membracoidea</taxon>
        <taxon>Cicadellidae</taxon>
        <taxon>Cicadellinae</taxon>
        <taxon>Cicadellini</taxon>
        <taxon>Graphocephala</taxon>
    </lineage>
</organism>
<dbReference type="PANTHER" id="PTHR43827">
    <property type="entry name" value="2,5-DIKETO-D-GLUCONIC ACID REDUCTASE"/>
    <property type="match status" value="1"/>
</dbReference>
<dbReference type="Pfam" id="PF00248">
    <property type="entry name" value="Aldo_ket_red"/>
    <property type="match status" value="1"/>
</dbReference>
<evidence type="ECO:0000256" key="3">
    <source>
        <dbReference type="ARBA" id="ARBA00023002"/>
    </source>
</evidence>
<feature type="non-terminal residue" evidence="5">
    <location>
        <position position="1"/>
    </location>
</feature>
<accession>A0A1B6L223</accession>
<dbReference type="PROSITE" id="PS00063">
    <property type="entry name" value="ALDOKETO_REDUCTASE_3"/>
    <property type="match status" value="1"/>
</dbReference>
<dbReference type="InterPro" id="IPR023210">
    <property type="entry name" value="NADP_OxRdtase_dom"/>
</dbReference>
<evidence type="ECO:0000313" key="5">
    <source>
        <dbReference type="EMBL" id="JAT17584.1"/>
    </source>
</evidence>
<feature type="domain" description="NADP-dependent oxidoreductase" evidence="4">
    <location>
        <begin position="63"/>
        <end position="142"/>
    </location>
</feature>
<gene>
    <name evidence="5" type="ORF">g.25955</name>
</gene>
<keyword evidence="2" id="KW-0521">NADP</keyword>
<comment type="similarity">
    <text evidence="1">Belongs to the aldo/keto reductase family.</text>
</comment>
<dbReference type="Gene3D" id="3.20.20.100">
    <property type="entry name" value="NADP-dependent oxidoreductase domain"/>
    <property type="match status" value="1"/>
</dbReference>
<dbReference type="InterPro" id="IPR018170">
    <property type="entry name" value="Aldo/ket_reductase_CS"/>
</dbReference>
<dbReference type="PANTHER" id="PTHR43827:SF3">
    <property type="entry name" value="NADP-DEPENDENT OXIDOREDUCTASE DOMAIN-CONTAINING PROTEIN"/>
    <property type="match status" value="1"/>
</dbReference>
<protein>
    <recommendedName>
        <fullName evidence="4">NADP-dependent oxidoreductase domain-containing protein</fullName>
    </recommendedName>
</protein>
<evidence type="ECO:0000256" key="2">
    <source>
        <dbReference type="ARBA" id="ARBA00022857"/>
    </source>
</evidence>
<dbReference type="SUPFAM" id="SSF51430">
    <property type="entry name" value="NAD(P)-linked oxidoreductase"/>
    <property type="match status" value="1"/>
</dbReference>
<evidence type="ECO:0000256" key="1">
    <source>
        <dbReference type="ARBA" id="ARBA00007905"/>
    </source>
</evidence>